<reference evidence="1" key="1">
    <citation type="journal article" date="2014" name="Front. Microbiol.">
        <title>High frequency of phylogenetically diverse reductive dehalogenase-homologous genes in deep subseafloor sedimentary metagenomes.</title>
        <authorList>
            <person name="Kawai M."/>
            <person name="Futagami T."/>
            <person name="Toyoda A."/>
            <person name="Takaki Y."/>
            <person name="Nishi S."/>
            <person name="Hori S."/>
            <person name="Arai W."/>
            <person name="Tsubouchi T."/>
            <person name="Morono Y."/>
            <person name="Uchiyama I."/>
            <person name="Ito T."/>
            <person name="Fujiyama A."/>
            <person name="Inagaki F."/>
            <person name="Takami H."/>
        </authorList>
    </citation>
    <scope>NUCLEOTIDE SEQUENCE</scope>
    <source>
        <strain evidence="1">Expedition CK06-06</strain>
    </source>
</reference>
<sequence>LLHDYMAKSTELGMQTFDQHLLQLYKEDKVALPIAKAHATSPEQFERMVMVE</sequence>
<protein>
    <recommendedName>
        <fullName evidence="2">Twitching motility protein PilT</fullName>
    </recommendedName>
</protein>
<evidence type="ECO:0000313" key="1">
    <source>
        <dbReference type="EMBL" id="GAF96122.1"/>
    </source>
</evidence>
<organism evidence="1">
    <name type="scientific">marine sediment metagenome</name>
    <dbReference type="NCBI Taxonomy" id="412755"/>
    <lineage>
        <taxon>unclassified sequences</taxon>
        <taxon>metagenomes</taxon>
        <taxon>ecological metagenomes</taxon>
    </lineage>
</organism>
<dbReference type="AlphaFoldDB" id="X0U6Y4"/>
<dbReference type="EMBL" id="BARS01010670">
    <property type="protein sequence ID" value="GAF96122.1"/>
    <property type="molecule type" value="Genomic_DNA"/>
</dbReference>
<comment type="caution">
    <text evidence="1">The sequence shown here is derived from an EMBL/GenBank/DDBJ whole genome shotgun (WGS) entry which is preliminary data.</text>
</comment>
<evidence type="ECO:0008006" key="2">
    <source>
        <dbReference type="Google" id="ProtNLM"/>
    </source>
</evidence>
<accession>X0U6Y4</accession>
<feature type="non-terminal residue" evidence="1">
    <location>
        <position position="1"/>
    </location>
</feature>
<proteinExistence type="predicted"/>
<name>X0U6Y4_9ZZZZ</name>
<gene>
    <name evidence="1" type="ORF">S01H1_19693</name>
</gene>